<dbReference type="Gene3D" id="3.40.50.150">
    <property type="entry name" value="Vaccinia Virus protein VP39"/>
    <property type="match status" value="1"/>
</dbReference>
<dbReference type="GO" id="GO:0005829">
    <property type="term" value="C:cytosol"/>
    <property type="evidence" value="ECO:0007669"/>
    <property type="project" value="TreeGrafter"/>
</dbReference>
<organism evidence="2 3">
    <name type="scientific">Aspergillus nanangensis</name>
    <dbReference type="NCBI Taxonomy" id="2582783"/>
    <lineage>
        <taxon>Eukaryota</taxon>
        <taxon>Fungi</taxon>
        <taxon>Dikarya</taxon>
        <taxon>Ascomycota</taxon>
        <taxon>Pezizomycotina</taxon>
        <taxon>Eurotiomycetes</taxon>
        <taxon>Eurotiomycetidae</taxon>
        <taxon>Eurotiales</taxon>
        <taxon>Aspergillaceae</taxon>
        <taxon>Aspergillus</taxon>
        <taxon>Aspergillus subgen. Circumdati</taxon>
    </lineage>
</organism>
<dbReference type="PANTHER" id="PTHR14614:SF152">
    <property type="entry name" value="PROTEIN-LYSINE N-METHYLTRANSFERASE EFM6"/>
    <property type="match status" value="1"/>
</dbReference>
<feature type="binding site" evidence="1">
    <location>
        <position position="62"/>
    </location>
    <ligand>
        <name>S-adenosyl-L-methionine</name>
        <dbReference type="ChEBI" id="CHEBI:59789"/>
    </ligand>
</feature>
<dbReference type="Pfam" id="PF10294">
    <property type="entry name" value="Methyltransf_16"/>
    <property type="match status" value="1"/>
</dbReference>
<accession>A0AAD4CBV0</accession>
<feature type="binding site" evidence="1">
    <location>
        <position position="114"/>
    </location>
    <ligand>
        <name>S-adenosyl-L-methionine</name>
        <dbReference type="ChEBI" id="CHEBI:59789"/>
    </ligand>
</feature>
<sequence>MPILFSADESIGIDEAFNINESLVPLRDLKSVTHSEVSFDGLLESPLLLKEDLKEGCGGQLWPAGMVLGKYLLQQHRFDLNNKSIVELGAGGGLVGLAIAHGCNVDPSSIIITDQRPMLPLMETNIKLNRLSPFVTTSVLDWGEPLPDAIPKYPSIILAADCAYFEPAFPLLMSTLKDLIGPESICYFCFKRRRRADMRIMKLAKKLFHVEEIDDDPNAETYRRENILLYAFRLKKLKNSTRD</sequence>
<keyword evidence="1" id="KW-0489">Methyltransferase</keyword>
<evidence type="ECO:0000313" key="3">
    <source>
        <dbReference type="Proteomes" id="UP001194746"/>
    </source>
</evidence>
<dbReference type="HAMAP" id="MF_03198">
    <property type="entry name" value="Methyltr_EFM6"/>
    <property type="match status" value="1"/>
</dbReference>
<evidence type="ECO:0000256" key="1">
    <source>
        <dbReference type="HAMAP-Rule" id="MF_03198"/>
    </source>
</evidence>
<dbReference type="PANTHER" id="PTHR14614">
    <property type="entry name" value="HEPATOCELLULAR CARCINOMA-ASSOCIATED ANTIGEN"/>
    <property type="match status" value="1"/>
</dbReference>
<reference evidence="2" key="2">
    <citation type="submission" date="2020-02" db="EMBL/GenBank/DDBJ databases">
        <authorList>
            <person name="Gilchrist C.L.M."/>
            <person name="Chooi Y.-H."/>
        </authorList>
    </citation>
    <scope>NUCLEOTIDE SEQUENCE</scope>
    <source>
        <strain evidence="2">MST-FP2251</strain>
    </source>
</reference>
<comment type="subcellular location">
    <subcellularLocation>
        <location evidence="1">Cytoplasm</location>
    </subcellularLocation>
</comment>
<feature type="binding site" evidence="1">
    <location>
        <position position="160"/>
    </location>
    <ligand>
        <name>S-adenosyl-L-methionine</name>
        <dbReference type="ChEBI" id="CHEBI:59789"/>
    </ligand>
</feature>
<comment type="similarity">
    <text evidence="1">Belongs to the class I-like SAM-binding methyltransferase superfamily. METTL21 family. EFM6 subfamily.</text>
</comment>
<feature type="binding site" evidence="1">
    <location>
        <begin position="89"/>
        <end position="91"/>
    </location>
    <ligand>
        <name>S-adenosyl-L-methionine</name>
        <dbReference type="ChEBI" id="CHEBI:59789"/>
    </ligand>
</feature>
<dbReference type="Proteomes" id="UP001194746">
    <property type="component" value="Unassembled WGS sequence"/>
</dbReference>
<dbReference type="GO" id="GO:0032259">
    <property type="term" value="P:methylation"/>
    <property type="evidence" value="ECO:0007669"/>
    <property type="project" value="UniProtKB-KW"/>
</dbReference>
<dbReference type="GO" id="GO:0016279">
    <property type="term" value="F:protein-lysine N-methyltransferase activity"/>
    <property type="evidence" value="ECO:0007669"/>
    <property type="project" value="UniProtKB-UniRule"/>
</dbReference>
<proteinExistence type="inferred from homology"/>
<comment type="caution">
    <text evidence="2">The sequence shown here is derived from an EMBL/GenBank/DDBJ whole genome shotgun (WGS) entry which is preliminary data.</text>
</comment>
<comment type="function">
    <text evidence="1">S-adenosyl-L-methionine-dependent protein-lysine N-methyltransferase that methylates elongation factor 1-alpha.</text>
</comment>
<evidence type="ECO:0000313" key="2">
    <source>
        <dbReference type="EMBL" id="KAF9883591.1"/>
    </source>
</evidence>
<keyword evidence="3" id="KW-1185">Reference proteome</keyword>
<dbReference type="EC" id="2.1.1.-" evidence="1"/>
<dbReference type="InterPro" id="IPR019410">
    <property type="entry name" value="Methyltransf_16"/>
</dbReference>
<dbReference type="EMBL" id="VCAU01000157">
    <property type="protein sequence ID" value="KAF9883591.1"/>
    <property type="molecule type" value="Genomic_DNA"/>
</dbReference>
<reference evidence="2" key="1">
    <citation type="journal article" date="2019" name="Beilstein J. Org. Chem.">
        <title>Nanangenines: drimane sesquiterpenoids as the dominant metabolite cohort of a novel Australian fungus, Aspergillus nanangensis.</title>
        <authorList>
            <person name="Lacey H.J."/>
            <person name="Gilchrist C.L.M."/>
            <person name="Crombie A."/>
            <person name="Kalaitzis J.A."/>
            <person name="Vuong D."/>
            <person name="Rutledge P.J."/>
            <person name="Turner P."/>
            <person name="Pitt J.I."/>
            <person name="Lacey E."/>
            <person name="Chooi Y.H."/>
            <person name="Piggott A.M."/>
        </authorList>
    </citation>
    <scope>NUCLEOTIDE SEQUENCE</scope>
    <source>
        <strain evidence="2">MST-FP2251</strain>
    </source>
</reference>
<protein>
    <recommendedName>
        <fullName evidence="1">Protein-lysine N-methyltransferase EFM6</fullName>
        <ecNumber evidence="1">2.1.1.-</ecNumber>
    </recommendedName>
    <alternativeName>
        <fullName evidence="1">Elongation factor methyltransferase 6</fullName>
    </alternativeName>
</protein>
<dbReference type="AlphaFoldDB" id="A0AAD4CBV0"/>
<dbReference type="InterPro" id="IPR029063">
    <property type="entry name" value="SAM-dependent_MTases_sf"/>
</dbReference>
<keyword evidence="1" id="KW-0949">S-adenosyl-L-methionine</keyword>
<name>A0AAD4CBV0_ASPNN</name>
<feature type="binding site" evidence="1">
    <location>
        <position position="142"/>
    </location>
    <ligand>
        <name>S-adenosyl-L-methionine</name>
        <dbReference type="ChEBI" id="CHEBI:59789"/>
    </ligand>
</feature>
<keyword evidence="1" id="KW-0963">Cytoplasm</keyword>
<keyword evidence="1" id="KW-0808">Transferase</keyword>
<dbReference type="InterPro" id="IPR033684">
    <property type="entry name" value="EFM6"/>
</dbReference>
<gene>
    <name evidence="1" type="primary">EFM6</name>
    <name evidence="2" type="ORF">FE257_003144</name>
</gene>
<dbReference type="SUPFAM" id="SSF53335">
    <property type="entry name" value="S-adenosyl-L-methionine-dependent methyltransferases"/>
    <property type="match status" value="1"/>
</dbReference>